<reference evidence="2 3" key="1">
    <citation type="submission" date="2020-01" db="EMBL/GenBank/DDBJ databases">
        <authorList>
            <consortium name="DOE Joint Genome Institute"/>
            <person name="Haridas S."/>
            <person name="Albert R."/>
            <person name="Binder M."/>
            <person name="Bloem J."/>
            <person name="Labutti K."/>
            <person name="Salamov A."/>
            <person name="Andreopoulos B."/>
            <person name="Baker S.E."/>
            <person name="Barry K."/>
            <person name="Bills G."/>
            <person name="Bluhm B.H."/>
            <person name="Cannon C."/>
            <person name="Castanera R."/>
            <person name="Culley D.E."/>
            <person name="Daum C."/>
            <person name="Ezra D."/>
            <person name="Gonzalez J.B."/>
            <person name="Henrissat B."/>
            <person name="Kuo A."/>
            <person name="Liang C."/>
            <person name="Lipzen A."/>
            <person name="Lutzoni F."/>
            <person name="Magnuson J."/>
            <person name="Mondo S."/>
            <person name="Nolan M."/>
            <person name="Ohm R."/>
            <person name="Pangilinan J."/>
            <person name="Park H.-J.H."/>
            <person name="Ramirez L."/>
            <person name="Alfaro M."/>
            <person name="Sun H."/>
            <person name="Tritt A."/>
            <person name="Yoshinaga Y."/>
            <person name="Zwiers L.-H.L."/>
            <person name="Turgeon B.G."/>
            <person name="Goodwin S.B."/>
            <person name="Spatafora J.W."/>
            <person name="Crous P.W."/>
            <person name="Grigoriev I.V."/>
        </authorList>
    </citation>
    <scope>NUCLEOTIDE SEQUENCE [LARGE SCALE GENOMIC DNA]</scope>
    <source>
        <strain evidence="2 3">CBS 611.86</strain>
    </source>
</reference>
<gene>
    <name evidence="2" type="ORF">BDV95DRAFT_571741</name>
</gene>
<evidence type="ECO:0000313" key="3">
    <source>
        <dbReference type="Proteomes" id="UP000481861"/>
    </source>
</evidence>
<feature type="region of interest" description="Disordered" evidence="1">
    <location>
        <begin position="283"/>
        <end position="327"/>
    </location>
</feature>
<comment type="caution">
    <text evidence="2">The sequence shown here is derived from an EMBL/GenBank/DDBJ whole genome shotgun (WGS) entry which is preliminary data.</text>
</comment>
<feature type="compositionally biased region" description="Polar residues" evidence="1">
    <location>
        <begin position="404"/>
        <end position="419"/>
    </location>
</feature>
<dbReference type="Proteomes" id="UP000481861">
    <property type="component" value="Unassembled WGS sequence"/>
</dbReference>
<feature type="compositionally biased region" description="Basic and acidic residues" evidence="1">
    <location>
        <begin position="390"/>
        <end position="399"/>
    </location>
</feature>
<feature type="compositionally biased region" description="Basic and acidic residues" evidence="1">
    <location>
        <begin position="444"/>
        <end position="459"/>
    </location>
</feature>
<feature type="region of interest" description="Disordered" evidence="1">
    <location>
        <begin position="113"/>
        <end position="231"/>
    </location>
</feature>
<keyword evidence="3" id="KW-1185">Reference proteome</keyword>
<accession>A0A7C8I6V3</accession>
<organism evidence="2 3">
    <name type="scientific">Massariosphaeria phaeospora</name>
    <dbReference type="NCBI Taxonomy" id="100035"/>
    <lineage>
        <taxon>Eukaryota</taxon>
        <taxon>Fungi</taxon>
        <taxon>Dikarya</taxon>
        <taxon>Ascomycota</taxon>
        <taxon>Pezizomycotina</taxon>
        <taxon>Dothideomycetes</taxon>
        <taxon>Pleosporomycetidae</taxon>
        <taxon>Pleosporales</taxon>
        <taxon>Pleosporales incertae sedis</taxon>
        <taxon>Massariosphaeria</taxon>
    </lineage>
</organism>
<feature type="compositionally biased region" description="Polar residues" evidence="1">
    <location>
        <begin position="427"/>
        <end position="436"/>
    </location>
</feature>
<dbReference type="EMBL" id="JAADJZ010000010">
    <property type="protein sequence ID" value="KAF2872194.1"/>
    <property type="molecule type" value="Genomic_DNA"/>
</dbReference>
<feature type="region of interest" description="Disordered" evidence="1">
    <location>
        <begin position="372"/>
        <end position="557"/>
    </location>
</feature>
<feature type="compositionally biased region" description="Basic and acidic residues" evidence="1">
    <location>
        <begin position="468"/>
        <end position="481"/>
    </location>
</feature>
<sequence>MSTRWRRPLQPRSPPSANIVSAKYTYSERVATDGFAAMNKQAREDAQGEGSIVSGLTDLESEADDFDKLMIQNARDERRLNDAVQGKVQPFRKARIHPRVGLTLENLERNSARSNGAPAAVSNAHVQFQSPPSSSGSARSDPTAHPPVAWGRRGRVRRDWLRTITSDDEQRPGAQEDTVDRLAADEESTPRREAGRADRANADTPLPSMEDSPLSHKKSLPGTPSSTRRRNAGMDRLQDLDYTFDLNEASVIASTPYIPRNTALDDIRAQEIESLREQALATDRLDRLRDGSPEAKRRPRSSSARSTGNGEHGEHGEQSLEQENLSASSELRLRKRTNSWKNIGKSQAVTGEIAEHSPITVYKTRSETVEVVNAKVPANAPPETQRPTHRREDSQDLLRRLARVSSNTPSPGRSGSLRPQSAPAGQPGSSSQTMASATAPVPSSREKLPSQEESTRESSTRGAFPADPEARTRQRKEEHRPRSASSLPQQPQPADVDATPMPEEQTVLNPKTPVVTGAWVDTPVPRTARRPSPSRRASGSPTKGSPSKQKSSGKQAVVEVEEVPEVVPVERVRPNLPGSALEAIVEEAKAKGTRRSDDFGDSTINSLEDLISPTGERSAAGEQDEDTLLGLQLPTGEPKNEAERQRQQEVVQLHRMKDKLRATRTSIRDASRGMRRVENRVDHFEGVEGVEGEEAVRIVYRDCPCAVNGCHQLSFWSLLWRDFKRLFYDPRLRPTRRAGLTWLSVFLLSFLTWFITENIACEKYCHKFYATSQVGYGVVWDAPRYPYVLPTLFYRNLMKPWWIPLWASLSWIWTTSSRAVLGVDQTATVRATATKVAKKATKVYFKQSIDEHGSLHRETVTRMADDELLY</sequence>
<feature type="compositionally biased region" description="Basic and acidic residues" evidence="1">
    <location>
        <begin position="283"/>
        <end position="296"/>
    </location>
</feature>
<feature type="compositionally biased region" description="Low complexity" evidence="1">
    <location>
        <begin position="130"/>
        <end position="141"/>
    </location>
</feature>
<dbReference type="OrthoDB" id="3439035at2759"/>
<evidence type="ECO:0000313" key="2">
    <source>
        <dbReference type="EMBL" id="KAF2872194.1"/>
    </source>
</evidence>
<evidence type="ECO:0000256" key="1">
    <source>
        <dbReference type="SAM" id="MobiDB-lite"/>
    </source>
</evidence>
<proteinExistence type="predicted"/>
<name>A0A7C8I6V3_9PLEO</name>
<protein>
    <submittedName>
        <fullName evidence="2">Uncharacterized protein</fullName>
    </submittedName>
</protein>
<feature type="compositionally biased region" description="Low complexity" evidence="1">
    <location>
        <begin position="534"/>
        <end position="557"/>
    </location>
</feature>
<feature type="compositionally biased region" description="Basic and acidic residues" evidence="1">
    <location>
        <begin position="178"/>
        <end position="201"/>
    </location>
</feature>
<dbReference type="AlphaFoldDB" id="A0A7C8I6V3"/>